<dbReference type="CDD" id="cd00120">
    <property type="entry name" value="MADS"/>
    <property type="match status" value="1"/>
</dbReference>
<keyword evidence="9" id="KW-1185">Reference proteome</keyword>
<comment type="similarity">
    <text evidence="6">Belongs to the senescence regulator S40 family.</text>
</comment>
<evidence type="ECO:0000313" key="8">
    <source>
        <dbReference type="EMBL" id="KAG6517920.1"/>
    </source>
</evidence>
<dbReference type="Proteomes" id="UP000734854">
    <property type="component" value="Unassembled WGS sequence"/>
</dbReference>
<comment type="subcellular location">
    <subcellularLocation>
        <location evidence="1">Nucleus</location>
    </subcellularLocation>
</comment>
<dbReference type="Pfam" id="PF04520">
    <property type="entry name" value="Senescence_reg"/>
    <property type="match status" value="1"/>
</dbReference>
<evidence type="ECO:0000313" key="9">
    <source>
        <dbReference type="Proteomes" id="UP000734854"/>
    </source>
</evidence>
<reference evidence="8 9" key="1">
    <citation type="submission" date="2020-08" db="EMBL/GenBank/DDBJ databases">
        <title>Plant Genome Project.</title>
        <authorList>
            <person name="Zhang R.-G."/>
        </authorList>
    </citation>
    <scope>NUCLEOTIDE SEQUENCE [LARGE SCALE GENOMIC DNA]</scope>
    <source>
        <tissue evidence="8">Rhizome</tissue>
    </source>
</reference>
<dbReference type="GO" id="GO:0005634">
    <property type="term" value="C:nucleus"/>
    <property type="evidence" value="ECO:0007669"/>
    <property type="project" value="UniProtKB-SubCell"/>
</dbReference>
<evidence type="ECO:0000259" key="7">
    <source>
        <dbReference type="PROSITE" id="PS50066"/>
    </source>
</evidence>
<keyword evidence="5" id="KW-0539">Nucleus</keyword>
<feature type="domain" description="MADS-box" evidence="7">
    <location>
        <begin position="1"/>
        <end position="47"/>
    </location>
</feature>
<dbReference type="PANTHER" id="PTHR33083">
    <property type="entry name" value="EXPRESSED PROTEIN"/>
    <property type="match status" value="1"/>
</dbReference>
<accession>A0A8J5H869</accession>
<dbReference type="GO" id="GO:0046983">
    <property type="term" value="F:protein dimerization activity"/>
    <property type="evidence" value="ECO:0007669"/>
    <property type="project" value="InterPro"/>
</dbReference>
<keyword evidence="2" id="KW-0805">Transcription regulation</keyword>
<evidence type="ECO:0000256" key="1">
    <source>
        <dbReference type="ARBA" id="ARBA00004123"/>
    </source>
</evidence>
<protein>
    <recommendedName>
        <fullName evidence="7">MADS-box domain-containing protein</fullName>
    </recommendedName>
</protein>
<dbReference type="AlphaFoldDB" id="A0A8J5H869"/>
<dbReference type="SUPFAM" id="SSF55455">
    <property type="entry name" value="SRF-like"/>
    <property type="match status" value="1"/>
</dbReference>
<dbReference type="GO" id="GO:0003677">
    <property type="term" value="F:DNA binding"/>
    <property type="evidence" value="ECO:0007669"/>
    <property type="project" value="UniProtKB-KW"/>
</dbReference>
<evidence type="ECO:0000256" key="5">
    <source>
        <dbReference type="ARBA" id="ARBA00023242"/>
    </source>
</evidence>
<evidence type="ECO:0000256" key="2">
    <source>
        <dbReference type="ARBA" id="ARBA00023015"/>
    </source>
</evidence>
<keyword evidence="3" id="KW-0238">DNA-binding</keyword>
<organism evidence="8 9">
    <name type="scientific">Zingiber officinale</name>
    <name type="common">Ginger</name>
    <name type="synonym">Amomum zingiber</name>
    <dbReference type="NCBI Taxonomy" id="94328"/>
    <lineage>
        <taxon>Eukaryota</taxon>
        <taxon>Viridiplantae</taxon>
        <taxon>Streptophyta</taxon>
        <taxon>Embryophyta</taxon>
        <taxon>Tracheophyta</taxon>
        <taxon>Spermatophyta</taxon>
        <taxon>Magnoliopsida</taxon>
        <taxon>Liliopsida</taxon>
        <taxon>Zingiberales</taxon>
        <taxon>Zingiberaceae</taxon>
        <taxon>Zingiber</taxon>
    </lineage>
</organism>
<evidence type="ECO:0000256" key="4">
    <source>
        <dbReference type="ARBA" id="ARBA00023163"/>
    </source>
</evidence>
<dbReference type="PROSITE" id="PS50066">
    <property type="entry name" value="MADS_BOX_2"/>
    <property type="match status" value="1"/>
</dbReference>
<evidence type="ECO:0000256" key="3">
    <source>
        <dbReference type="ARBA" id="ARBA00023125"/>
    </source>
</evidence>
<dbReference type="EMBL" id="JACMSC010000006">
    <property type="protein sequence ID" value="KAG6517920.1"/>
    <property type="molecule type" value="Genomic_DNA"/>
</dbReference>
<dbReference type="InterPro" id="IPR036879">
    <property type="entry name" value="TF_MADSbox_sf"/>
</dbReference>
<dbReference type="InterPro" id="IPR002100">
    <property type="entry name" value="TF_MADSbox"/>
</dbReference>
<evidence type="ECO:0000256" key="6">
    <source>
        <dbReference type="ARBA" id="ARBA00034773"/>
    </source>
</evidence>
<dbReference type="InterPro" id="IPR007608">
    <property type="entry name" value="Senescence_reg_S40"/>
</dbReference>
<gene>
    <name evidence="8" type="ORF">ZIOFF_021319</name>
</gene>
<dbReference type="GO" id="GO:0010150">
    <property type="term" value="P:leaf senescence"/>
    <property type="evidence" value="ECO:0007669"/>
    <property type="project" value="UniProtKB-ARBA"/>
</dbReference>
<dbReference type="PRINTS" id="PR00404">
    <property type="entry name" value="MADSDOMAIN"/>
</dbReference>
<proteinExistence type="inferred from homology"/>
<dbReference type="SMART" id="SM00432">
    <property type="entry name" value="MADS"/>
    <property type="match status" value="1"/>
</dbReference>
<dbReference type="Gene3D" id="3.40.1810.10">
    <property type="entry name" value="Transcription factor, MADS-box"/>
    <property type="match status" value="1"/>
</dbReference>
<comment type="caution">
    <text evidence="8">The sequence shown here is derived from an EMBL/GenBank/DDBJ whole genome shotgun (WGS) entry which is preliminary data.</text>
</comment>
<name>A0A8J5H869_ZINOF</name>
<dbReference type="PANTHER" id="PTHR33083:SF93">
    <property type="entry name" value="OS07G0516300 PROTEIN"/>
    <property type="match status" value="1"/>
</dbReference>
<keyword evidence="4" id="KW-0804">Transcription</keyword>
<sequence>MARSKVRLVRIADDAIRRATLKKRLKSLMKKVRELTVLCDVEAAAAVSRYKFGTTASRDLELSTDPFRRPSLPSDHPLSLFASAGLPDLSEDDVWPNFFDAHSASDIDDDDDLWQPTDLAGDRRWTGRHVGGLSLAFEEPYRGPTARERREKRIAVAASAPMDVPAWPRHLCSLSGGPPSDPEVEDAAGTERLPPHEYLARAHGRSAATASVLEGAGRTLKGRDMSRVRDAVWSQTGFFG</sequence>
<dbReference type="Pfam" id="PF00319">
    <property type="entry name" value="SRF-TF"/>
    <property type="match status" value="1"/>
</dbReference>